<evidence type="ECO:0000256" key="1">
    <source>
        <dbReference type="SAM" id="Phobius"/>
    </source>
</evidence>
<feature type="chain" id="PRO_5041350416" evidence="2">
    <location>
        <begin position="21"/>
        <end position="220"/>
    </location>
</feature>
<dbReference type="AlphaFoldDB" id="A0AA39XTZ3"/>
<accession>A0AA39XTZ3</accession>
<keyword evidence="2" id="KW-0732">Signal</keyword>
<evidence type="ECO:0000313" key="3">
    <source>
        <dbReference type="EMBL" id="KAK0640183.1"/>
    </source>
</evidence>
<keyword evidence="4" id="KW-1185">Reference proteome</keyword>
<reference evidence="3" key="1">
    <citation type="submission" date="2023-06" db="EMBL/GenBank/DDBJ databases">
        <title>Multi-omics analyses reveal the molecular pathogenesis toolkit of Lasiodiplodia hormozganensis, a cross-kingdom pathogen.</title>
        <authorList>
            <person name="Felix C."/>
            <person name="Meneses R."/>
            <person name="Goncalves M.F.M."/>
            <person name="Tilleman L."/>
            <person name="Duarte A.S."/>
            <person name="Jorrin-Novo J.V."/>
            <person name="Van De Peer Y."/>
            <person name="Deforce D."/>
            <person name="Van Nieuwerburgh F."/>
            <person name="Esteves A.C."/>
            <person name="Alves A."/>
        </authorList>
    </citation>
    <scope>NUCLEOTIDE SEQUENCE</scope>
    <source>
        <strain evidence="3">CBS 339.90</strain>
    </source>
</reference>
<evidence type="ECO:0000313" key="4">
    <source>
        <dbReference type="Proteomes" id="UP001175001"/>
    </source>
</evidence>
<proteinExistence type="predicted"/>
<dbReference type="Proteomes" id="UP001175001">
    <property type="component" value="Unassembled WGS sequence"/>
</dbReference>
<keyword evidence="1" id="KW-1133">Transmembrane helix</keyword>
<feature type="transmembrane region" description="Helical" evidence="1">
    <location>
        <begin position="191"/>
        <end position="218"/>
    </location>
</feature>
<keyword evidence="1" id="KW-0812">Transmembrane</keyword>
<evidence type="ECO:0000256" key="2">
    <source>
        <dbReference type="SAM" id="SignalP"/>
    </source>
</evidence>
<gene>
    <name evidence="3" type="ORF">DIS24_g9605</name>
</gene>
<sequence length="220" mass="23004">MKFSAAIAVAFATLFTSVYSAPTMDIEARAPESIDSATADSEDIDKRQVVTVQAQVSISMVVVMNTAYDQVRVHTGNINNTLSSINGDSNWVVRNNAIMAVRSELTTIGSILAATTSQIGTLGGNIGGDLNAVAYATLRIAYEVIYTIQFAVNRLGAGVIVVLGIIINNLMSVLAGLILAVDIGARGSLQIVWGSLSAVVPRLLPAMGSIVLGLGYLLGF</sequence>
<feature type="signal peptide" evidence="2">
    <location>
        <begin position="1"/>
        <end position="20"/>
    </location>
</feature>
<keyword evidence="1" id="KW-0472">Membrane</keyword>
<comment type="caution">
    <text evidence="3">The sequence shown here is derived from an EMBL/GenBank/DDBJ whole genome shotgun (WGS) entry which is preliminary data.</text>
</comment>
<protein>
    <submittedName>
        <fullName evidence="3">Uncharacterized protein</fullName>
    </submittedName>
</protein>
<feature type="transmembrane region" description="Helical" evidence="1">
    <location>
        <begin position="155"/>
        <end position="179"/>
    </location>
</feature>
<name>A0AA39XTZ3_9PEZI</name>
<dbReference type="EMBL" id="JAUJDW010000087">
    <property type="protein sequence ID" value="KAK0640183.1"/>
    <property type="molecule type" value="Genomic_DNA"/>
</dbReference>
<organism evidence="3 4">
    <name type="scientific">Lasiodiplodia hormozganensis</name>
    <dbReference type="NCBI Taxonomy" id="869390"/>
    <lineage>
        <taxon>Eukaryota</taxon>
        <taxon>Fungi</taxon>
        <taxon>Dikarya</taxon>
        <taxon>Ascomycota</taxon>
        <taxon>Pezizomycotina</taxon>
        <taxon>Dothideomycetes</taxon>
        <taxon>Dothideomycetes incertae sedis</taxon>
        <taxon>Botryosphaeriales</taxon>
        <taxon>Botryosphaeriaceae</taxon>
        <taxon>Lasiodiplodia</taxon>
    </lineage>
</organism>